<gene>
    <name evidence="8" type="ORF">APQ99_01498</name>
</gene>
<evidence type="ECO:0000313" key="8">
    <source>
        <dbReference type="EMBL" id="TYO76856.1"/>
    </source>
</evidence>
<evidence type="ECO:0000259" key="7">
    <source>
        <dbReference type="Pfam" id="PF00482"/>
    </source>
</evidence>
<dbReference type="InterPro" id="IPR018076">
    <property type="entry name" value="T2SS_GspF_dom"/>
</dbReference>
<evidence type="ECO:0000256" key="4">
    <source>
        <dbReference type="ARBA" id="ARBA00022989"/>
    </source>
</evidence>
<feature type="transmembrane region" description="Helical" evidence="6">
    <location>
        <begin position="233"/>
        <end position="261"/>
    </location>
</feature>
<dbReference type="GO" id="GO:0005886">
    <property type="term" value="C:plasma membrane"/>
    <property type="evidence" value="ECO:0007669"/>
    <property type="project" value="UniProtKB-SubCell"/>
</dbReference>
<evidence type="ECO:0000313" key="9">
    <source>
        <dbReference type="Proteomes" id="UP000323075"/>
    </source>
</evidence>
<feature type="domain" description="Type II secretion system protein GspF" evidence="7">
    <location>
        <begin position="127"/>
        <end position="255"/>
    </location>
</feature>
<evidence type="ECO:0000256" key="2">
    <source>
        <dbReference type="ARBA" id="ARBA00022475"/>
    </source>
</evidence>
<keyword evidence="2" id="KW-1003">Cell membrane</keyword>
<reference evidence="8 9" key="1">
    <citation type="submission" date="2019-07" db="EMBL/GenBank/DDBJ databases">
        <title>Genomic Encyclopedia of Archaeal and Bacterial Type Strains, Phase II (KMG-II): from individual species to whole genera.</title>
        <authorList>
            <person name="Goeker M."/>
        </authorList>
    </citation>
    <scope>NUCLEOTIDE SEQUENCE [LARGE SCALE GENOMIC DNA]</scope>
    <source>
        <strain evidence="8 9">DSM 3754</strain>
    </source>
</reference>
<dbReference type="EMBL" id="VRYN01000002">
    <property type="protein sequence ID" value="TYO76856.1"/>
    <property type="molecule type" value="Genomic_DNA"/>
</dbReference>
<feature type="transmembrane region" description="Helical" evidence="6">
    <location>
        <begin position="281"/>
        <end position="306"/>
    </location>
</feature>
<dbReference type="Proteomes" id="UP000323075">
    <property type="component" value="Unassembled WGS sequence"/>
</dbReference>
<keyword evidence="5 6" id="KW-0472">Membrane</keyword>
<comment type="caution">
    <text evidence="8">The sequence shown here is derived from an EMBL/GenBank/DDBJ whole genome shotgun (WGS) entry which is preliminary data.</text>
</comment>
<dbReference type="PANTHER" id="PTHR35402">
    <property type="entry name" value="INTEGRAL MEMBRANE PROTEIN-RELATED"/>
    <property type="match status" value="1"/>
</dbReference>
<dbReference type="PANTHER" id="PTHR35402:SF1">
    <property type="entry name" value="TYPE II SECRETION SYSTEM PROTEIN GSPF DOMAIN-CONTAINING PROTEIN"/>
    <property type="match status" value="1"/>
</dbReference>
<evidence type="ECO:0000256" key="6">
    <source>
        <dbReference type="SAM" id="Phobius"/>
    </source>
</evidence>
<keyword evidence="3 6" id="KW-0812">Transmembrane</keyword>
<comment type="subcellular location">
    <subcellularLocation>
        <location evidence="1">Cell membrane</location>
        <topology evidence="1">Multi-pass membrane protein</topology>
    </subcellularLocation>
</comment>
<proteinExistence type="predicted"/>
<evidence type="ECO:0000256" key="1">
    <source>
        <dbReference type="ARBA" id="ARBA00004651"/>
    </source>
</evidence>
<feature type="transmembrane region" description="Helical" evidence="6">
    <location>
        <begin position="37"/>
        <end position="61"/>
    </location>
</feature>
<dbReference type="AlphaFoldDB" id="A0A663AAC6"/>
<protein>
    <submittedName>
        <fullName evidence="8">Type II secretion system (T2SS), protein F</fullName>
    </submittedName>
</protein>
<keyword evidence="4 6" id="KW-1133">Transmembrane helix</keyword>
<accession>A0A663AAC6</accession>
<organism evidence="8 9">
    <name type="scientific">Halobacterium salinarum (strain ATCC 33171 / DSM 3754 / JCM 8978 / NBRC 102687 / NCIMB 764 / 91-R6)</name>
    <dbReference type="NCBI Taxonomy" id="2597657"/>
    <lineage>
        <taxon>Archaea</taxon>
        <taxon>Methanobacteriati</taxon>
        <taxon>Methanobacteriota</taxon>
        <taxon>Stenosarchaea group</taxon>
        <taxon>Halobacteria</taxon>
        <taxon>Halobacteriales</taxon>
        <taxon>Halobacteriaceae</taxon>
        <taxon>Halobacterium</taxon>
    </lineage>
</organism>
<evidence type="ECO:0000256" key="3">
    <source>
        <dbReference type="ARBA" id="ARBA00022692"/>
    </source>
</evidence>
<name>A0A663AAC6_HALS9</name>
<evidence type="ECO:0000256" key="5">
    <source>
        <dbReference type="ARBA" id="ARBA00023136"/>
    </source>
</evidence>
<dbReference type="InterPro" id="IPR056569">
    <property type="entry name" value="ArlJ-like"/>
</dbReference>
<dbReference type="Pfam" id="PF00482">
    <property type="entry name" value="T2SSF"/>
    <property type="match status" value="1"/>
</dbReference>
<sequence>MTLGVVDRTLCALFARHADRDRHTTTRTRYREARPGVGFGAFVARVYAVSWLACAAVGAAVSVGGVASGVRVPVLNEGQQVAGWLACGALVGAAAKRATVRAGDRYLAWRAGLRRAAIRATLPGAVRYLSVLASGTPSERDLLARAAARTGAYGETAAAFRGVLATADLTGSVDRGLRVAARDTPSQALLAPFLVKFREHAAQGPDALRQYLDMEARMLADSRERAQERAASALELVAELFVVVLVLPVLVAIITTVVGVLEPGFSAPIAVPHTTHTTTVRALLVYGSAAFVLGVGALAAWLVGALRPRGLT</sequence>